<keyword evidence="5" id="KW-1185">Reference proteome</keyword>
<feature type="coiled-coil region" evidence="1">
    <location>
        <begin position="285"/>
        <end position="312"/>
    </location>
</feature>
<proteinExistence type="predicted"/>
<keyword evidence="3" id="KW-1133">Transmembrane helix</keyword>
<organism evidence="4 5">
    <name type="scientific">Thalassotalea profundi</name>
    <dbReference type="NCBI Taxonomy" id="2036687"/>
    <lineage>
        <taxon>Bacteria</taxon>
        <taxon>Pseudomonadati</taxon>
        <taxon>Pseudomonadota</taxon>
        <taxon>Gammaproteobacteria</taxon>
        <taxon>Alteromonadales</taxon>
        <taxon>Colwelliaceae</taxon>
        <taxon>Thalassotalea</taxon>
    </lineage>
</organism>
<dbReference type="Proteomes" id="UP000626370">
    <property type="component" value="Unassembled WGS sequence"/>
</dbReference>
<dbReference type="RefSeq" id="WP_189376528.1">
    <property type="nucleotide sequence ID" value="NZ_BNAH01000002.1"/>
</dbReference>
<dbReference type="InterPro" id="IPR021979">
    <property type="entry name" value="DUF3584"/>
</dbReference>
<keyword evidence="3" id="KW-0472">Membrane</keyword>
<feature type="compositionally biased region" description="Basic and acidic residues" evidence="2">
    <location>
        <begin position="660"/>
        <end position="679"/>
    </location>
</feature>
<feature type="coiled-coil region" evidence="1">
    <location>
        <begin position="352"/>
        <end position="386"/>
    </location>
</feature>
<feature type="coiled-coil region" evidence="1">
    <location>
        <begin position="431"/>
        <end position="496"/>
    </location>
</feature>
<reference evidence="5" key="1">
    <citation type="journal article" date="2019" name="Int. J. Syst. Evol. Microbiol.">
        <title>The Global Catalogue of Microorganisms (GCM) 10K type strain sequencing project: providing services to taxonomists for standard genome sequencing and annotation.</title>
        <authorList>
            <consortium name="The Broad Institute Genomics Platform"/>
            <consortium name="The Broad Institute Genome Sequencing Center for Infectious Disease"/>
            <person name="Wu L."/>
            <person name="Ma J."/>
        </authorList>
    </citation>
    <scope>NUCLEOTIDE SEQUENCE [LARGE SCALE GENOMIC DNA]</scope>
    <source>
        <strain evidence="5">CGMCC 1.15922</strain>
    </source>
</reference>
<keyword evidence="3" id="KW-0812">Transmembrane</keyword>
<feature type="transmembrane region" description="Helical" evidence="3">
    <location>
        <begin position="1127"/>
        <end position="1144"/>
    </location>
</feature>
<evidence type="ECO:0000256" key="3">
    <source>
        <dbReference type="SAM" id="Phobius"/>
    </source>
</evidence>
<evidence type="ECO:0000256" key="1">
    <source>
        <dbReference type="SAM" id="Coils"/>
    </source>
</evidence>
<name>A0ABQ3IDB2_9GAMM</name>
<keyword evidence="1" id="KW-0175">Coiled coil</keyword>
<accession>A0ABQ3IDB2</accession>
<dbReference type="Pfam" id="PF12128">
    <property type="entry name" value="DUF3584"/>
    <property type="match status" value="1"/>
</dbReference>
<feature type="region of interest" description="Disordered" evidence="2">
    <location>
        <begin position="643"/>
        <end position="679"/>
    </location>
</feature>
<evidence type="ECO:0000313" key="5">
    <source>
        <dbReference type="Proteomes" id="UP000626370"/>
    </source>
</evidence>
<evidence type="ECO:0000256" key="2">
    <source>
        <dbReference type="SAM" id="MobiDB-lite"/>
    </source>
</evidence>
<sequence>MQEGFYGLIRIMLIDSFLPKRTYEINLAGNTNITGDNGLGKTSLIKLPVIFYGANPADVNIKENKETNYKGFSGRYLPRDGSYVIFEYATKHEKKCVVFLPDANSEEGICRYFIDSPYKHDLFFDNTGDSPRSRGAFLQQLELKGIEKYRPKSFTEYRTILLDGTQTKQLQFSMVPRGARLSKLHSLFIGMLNRSADFSVLGRIISDWAHSDIPIDATEALEKFKLDKTQLRSWLNDYRSQVLFNKLVESLGFEKFQEHYEQLKESTAQLLETQHYAIKRGKQLSEEFKVKNNEFEQQHINLKNEEKAINRLFNEACTNVDTEEKENTRIASEISTLETRHKAYLSKLGDDYKTRLSQLEKYSTEKQQLESQLNSLKSASTNIQSDFDRLTSETKIAHTKLISKFEKELTDAKLENTTNIGKINSESSAKRSSLETEVQKSKDVLNEKKRQYEINSAQLNNTIKNPFINNELVDILENTEIAYEIASTAREELQDKSDAIESAYHDAKSLFNDINNEMEGVGRQLDEVVMELADVQAALNAHDDSLLVYLKNHVPDWNRTFGKVFNYKALLNRKLTPEKVNNNHDVAFGISLDVNAIPDSDAFNVEDLGEKEQILLEEQTELELNLERLDKELNSANTKLLEAKSALEEHKREKRQNKRNLTESKNNRESARKQVNKEKRQLISDAKVELEKLNDELIPQLQTEYSRLNDDYKEKLVRINNDEEAKIASINQTFKNTNKRLELETKKANENNSNRLKELKVHRDNRLNDAGVDASLVSSLEKQIDDIQKEVTTLTELKQIFEAFEQFRSGDYSNHAKFIIDKNNSDDALKLKREKKADLYKALSEKRREIDYLHKELQRIKNDTESALSKYQFIVDDSSQYELSNADNISVKFDEKLTAQDIKRRYENYKDTYTTTKKLLASNLKHFRVFFNRDLVKGTPIYDYWISQDHSEDRILTTALVVISYKTDGHQDNDIKSLKHALNQLDKLNSFITYISNFANKMRFFNQQLDKHMEQVTEFDSLKSLTANLQFTLANESTYKDMKALSDKYTEYKEGERGTFTLGDSAKPELPPEWLFSSIEDFIENSNDTLNIKDLAQYIDFRITFNDKGETRDIRTAKFLKEASSNALSYLVLVVLFVGFVNMIRQSEKVTLTWAVDELLDIHANNIERLLELLSANDINIISACPGVDELVFNLFDNTYELFEESTGSIVLRDYDENSSDDDIVHLLTKLSNDSEVTL</sequence>
<dbReference type="EMBL" id="BNAH01000002">
    <property type="protein sequence ID" value="GHE80162.1"/>
    <property type="molecule type" value="Genomic_DNA"/>
</dbReference>
<evidence type="ECO:0008006" key="6">
    <source>
        <dbReference type="Google" id="ProtNLM"/>
    </source>
</evidence>
<protein>
    <recommendedName>
        <fullName evidence="6">ATP-binding protein</fullName>
    </recommendedName>
</protein>
<comment type="caution">
    <text evidence="4">The sequence shown here is derived from an EMBL/GenBank/DDBJ whole genome shotgun (WGS) entry which is preliminary data.</text>
</comment>
<evidence type="ECO:0000313" key="4">
    <source>
        <dbReference type="EMBL" id="GHE80162.1"/>
    </source>
</evidence>
<gene>
    <name evidence="4" type="ORF">GCM10011501_04990</name>
</gene>